<gene>
    <name evidence="1" type="ORF">J15TS10_17330</name>
</gene>
<reference evidence="1 2" key="1">
    <citation type="submission" date="2021-03" db="EMBL/GenBank/DDBJ databases">
        <title>Antimicrobial resistance genes in bacteria isolated from Japanese honey, and their potential for conferring macrolide and lincosamide resistance in the American foulbrood pathogen Paenibacillus larvae.</title>
        <authorList>
            <person name="Okamoto M."/>
            <person name="Kumagai M."/>
            <person name="Kanamori H."/>
            <person name="Takamatsu D."/>
        </authorList>
    </citation>
    <scope>NUCLEOTIDE SEQUENCE [LARGE SCALE GENOMIC DNA]</scope>
    <source>
        <strain evidence="1 2">J15TS10</strain>
    </source>
</reference>
<proteinExistence type="predicted"/>
<comment type="caution">
    <text evidence="1">The sequence shown here is derived from an EMBL/GenBank/DDBJ whole genome shotgun (WGS) entry which is preliminary data.</text>
</comment>
<name>A0ABQ4MPI6_9BACL</name>
<dbReference type="Proteomes" id="UP000681290">
    <property type="component" value="Unassembled WGS sequence"/>
</dbReference>
<protein>
    <submittedName>
        <fullName evidence="1">Uncharacterized protein</fullName>
    </submittedName>
</protein>
<organism evidence="1 2">
    <name type="scientific">Paenibacillus woosongensis</name>
    <dbReference type="NCBI Taxonomy" id="307580"/>
    <lineage>
        <taxon>Bacteria</taxon>
        <taxon>Bacillati</taxon>
        <taxon>Bacillota</taxon>
        <taxon>Bacilli</taxon>
        <taxon>Bacillales</taxon>
        <taxon>Paenibacillaceae</taxon>
        <taxon>Paenibacillus</taxon>
    </lineage>
</organism>
<accession>A0ABQ4MPI6</accession>
<dbReference type="EMBL" id="BOSM01000002">
    <property type="protein sequence ID" value="GIP57919.1"/>
    <property type="molecule type" value="Genomic_DNA"/>
</dbReference>
<evidence type="ECO:0000313" key="1">
    <source>
        <dbReference type="EMBL" id="GIP57919.1"/>
    </source>
</evidence>
<dbReference type="RefSeq" id="WP_213590410.1">
    <property type="nucleotide sequence ID" value="NZ_BOSM01000002.1"/>
</dbReference>
<sequence length="77" mass="8834">MKLDKVTGGHFHGAFTGVKAKSQYELDKEKGFPLRDYIREIVREEIAAHEERQKVEQTVVIQSSKLGDERPYYGVPV</sequence>
<evidence type="ECO:0000313" key="2">
    <source>
        <dbReference type="Proteomes" id="UP000681290"/>
    </source>
</evidence>
<keyword evidence="2" id="KW-1185">Reference proteome</keyword>